<proteinExistence type="predicted"/>
<organism evidence="1 2">
    <name type="scientific">Rhizobium paknamense</name>
    <dbReference type="NCBI Taxonomy" id="1206817"/>
    <lineage>
        <taxon>Bacteria</taxon>
        <taxon>Pseudomonadati</taxon>
        <taxon>Pseudomonadota</taxon>
        <taxon>Alphaproteobacteria</taxon>
        <taxon>Hyphomicrobiales</taxon>
        <taxon>Rhizobiaceae</taxon>
        <taxon>Rhizobium/Agrobacterium group</taxon>
        <taxon>Rhizobium</taxon>
    </lineage>
</organism>
<dbReference type="Pfam" id="PF20135">
    <property type="entry name" value="DUF6525"/>
    <property type="match status" value="1"/>
</dbReference>
<dbReference type="RefSeq" id="WP_307158220.1">
    <property type="nucleotide sequence ID" value="NZ_JAUSWH010000006.1"/>
</dbReference>
<name>A0ABU0ICV7_9HYPH</name>
<dbReference type="EMBL" id="JAUSWH010000006">
    <property type="protein sequence ID" value="MDQ0456026.1"/>
    <property type="molecule type" value="Genomic_DNA"/>
</dbReference>
<comment type="caution">
    <text evidence="1">The sequence shown here is derived from an EMBL/GenBank/DDBJ whole genome shotgun (WGS) entry which is preliminary data.</text>
</comment>
<dbReference type="Proteomes" id="UP001235269">
    <property type="component" value="Unassembled WGS sequence"/>
</dbReference>
<protein>
    <submittedName>
        <fullName evidence="1">Uncharacterized protein</fullName>
    </submittedName>
</protein>
<reference evidence="1 2" key="1">
    <citation type="submission" date="2023-07" db="EMBL/GenBank/DDBJ databases">
        <title>Genomic Encyclopedia of Type Strains, Phase IV (KMG-IV): sequencing the most valuable type-strain genomes for metagenomic binning, comparative biology and taxonomic classification.</title>
        <authorList>
            <person name="Goeker M."/>
        </authorList>
    </citation>
    <scope>NUCLEOTIDE SEQUENCE [LARGE SCALE GENOMIC DNA]</scope>
    <source>
        <strain evidence="1 2">DSM 100301</strain>
    </source>
</reference>
<evidence type="ECO:0000313" key="2">
    <source>
        <dbReference type="Proteomes" id="UP001235269"/>
    </source>
</evidence>
<accession>A0ABU0ICV7</accession>
<keyword evidence="2" id="KW-1185">Reference proteome</keyword>
<evidence type="ECO:0000313" key="1">
    <source>
        <dbReference type="EMBL" id="MDQ0456026.1"/>
    </source>
</evidence>
<dbReference type="InterPro" id="IPR045386">
    <property type="entry name" value="DUF6525"/>
</dbReference>
<sequence>MEAFDALPAPVRRAIASAAFPFPPLVALRFLRRGLSAERVAGLIAAADLRLSREVAA</sequence>
<gene>
    <name evidence="1" type="ORF">QO005_002366</name>
</gene>